<feature type="compositionally biased region" description="Low complexity" evidence="1">
    <location>
        <begin position="52"/>
        <end position="63"/>
    </location>
</feature>
<name>A0ABN9R4P6_9DINO</name>
<evidence type="ECO:0000313" key="4">
    <source>
        <dbReference type="Proteomes" id="UP001189429"/>
    </source>
</evidence>
<evidence type="ECO:0000256" key="1">
    <source>
        <dbReference type="SAM" id="MobiDB-lite"/>
    </source>
</evidence>
<proteinExistence type="predicted"/>
<evidence type="ECO:0000259" key="2">
    <source>
        <dbReference type="Pfam" id="PF01755"/>
    </source>
</evidence>
<evidence type="ECO:0000313" key="3">
    <source>
        <dbReference type="EMBL" id="CAK0812875.1"/>
    </source>
</evidence>
<dbReference type="EMBL" id="CAUYUJ010005245">
    <property type="protein sequence ID" value="CAK0812875.1"/>
    <property type="molecule type" value="Genomic_DNA"/>
</dbReference>
<feature type="region of interest" description="Disordered" evidence="1">
    <location>
        <begin position="46"/>
        <end position="80"/>
    </location>
</feature>
<comment type="caution">
    <text evidence="3">The sequence shown here is derived from an EMBL/GenBank/DDBJ whole genome shotgun (WGS) entry which is preliminary data.</text>
</comment>
<protein>
    <recommendedName>
        <fullName evidence="2">Glycosyl transferase family 25 domain-containing protein</fullName>
    </recommendedName>
</protein>
<gene>
    <name evidence="3" type="ORF">PCOR1329_LOCUS17016</name>
</gene>
<accession>A0ABN9R4P6</accession>
<keyword evidence="4" id="KW-1185">Reference proteome</keyword>
<sequence>MEPRQEQAWHRRPRAGPALLGALASLAAVAAAAALRWGPAAGGAWLSGGRGPAARAPRAPDGRGLLRMAGETSDGAPNSTARYRSAAELCSAAAPIPEVAPRAWRLGPAWRRACSERNREGAYPLGRNWCWVGMKRMCHWNLKSHLSWAKVQQKASDLGIAPPPSLQPYSPLRNPELCDDPSRGATVQFSESDFQQAREWFKDNVAVYVVSLPTSINRWEQIRARLEELQIWATRVPGVDMRVPSAILDAKRDGFVPRSYNFTRAQDAGYAWKHDMGSMIGTLGCAAAHFKVQQVAIADGSPMAVVLEDDSWPSDDFIPRLWKLVREELPCDWEVTALLSRCGFGSCVSPHLARVEPDVNEPEWRCRQGVNWGMHATLYRTEAIPRVQRLWKEAVFDEETWRDEEEWRRPQCGETGR</sequence>
<dbReference type="InterPro" id="IPR002654">
    <property type="entry name" value="Glyco_trans_25"/>
</dbReference>
<dbReference type="Proteomes" id="UP001189429">
    <property type="component" value="Unassembled WGS sequence"/>
</dbReference>
<dbReference type="Pfam" id="PF01755">
    <property type="entry name" value="Glyco_transf_25"/>
    <property type="match status" value="1"/>
</dbReference>
<reference evidence="3" key="1">
    <citation type="submission" date="2023-10" db="EMBL/GenBank/DDBJ databases">
        <authorList>
            <person name="Chen Y."/>
            <person name="Shah S."/>
            <person name="Dougan E. K."/>
            <person name="Thang M."/>
            <person name="Chan C."/>
        </authorList>
    </citation>
    <scope>NUCLEOTIDE SEQUENCE [LARGE SCALE GENOMIC DNA]</scope>
</reference>
<feature type="domain" description="Glycosyl transferase family 25" evidence="2">
    <location>
        <begin position="207"/>
        <end position="319"/>
    </location>
</feature>
<organism evidence="3 4">
    <name type="scientific">Prorocentrum cordatum</name>
    <dbReference type="NCBI Taxonomy" id="2364126"/>
    <lineage>
        <taxon>Eukaryota</taxon>
        <taxon>Sar</taxon>
        <taxon>Alveolata</taxon>
        <taxon>Dinophyceae</taxon>
        <taxon>Prorocentrales</taxon>
        <taxon>Prorocentraceae</taxon>
        <taxon>Prorocentrum</taxon>
    </lineage>
</organism>